<accession>A0ABR1CVM3</accession>
<gene>
    <name evidence="1" type="primary">Necator_chrIII.g10688</name>
    <name evidence="1" type="ORF">RB195_009923</name>
</gene>
<organism evidence="1 2">
    <name type="scientific">Necator americanus</name>
    <name type="common">Human hookworm</name>
    <dbReference type="NCBI Taxonomy" id="51031"/>
    <lineage>
        <taxon>Eukaryota</taxon>
        <taxon>Metazoa</taxon>
        <taxon>Ecdysozoa</taxon>
        <taxon>Nematoda</taxon>
        <taxon>Chromadorea</taxon>
        <taxon>Rhabditida</taxon>
        <taxon>Rhabditina</taxon>
        <taxon>Rhabditomorpha</taxon>
        <taxon>Strongyloidea</taxon>
        <taxon>Ancylostomatidae</taxon>
        <taxon>Bunostominae</taxon>
        <taxon>Necator</taxon>
    </lineage>
</organism>
<sequence>MIESPKSIQSRTTTGVNRTTIIALLPRLSTFERNRAKAECVQKVFQMAALEVQQRSWRFRCSCENLVC</sequence>
<dbReference type="Proteomes" id="UP001303046">
    <property type="component" value="Unassembled WGS sequence"/>
</dbReference>
<keyword evidence="2" id="KW-1185">Reference proteome</keyword>
<reference evidence="1 2" key="1">
    <citation type="submission" date="2023-08" db="EMBL/GenBank/DDBJ databases">
        <title>A Necator americanus chromosomal reference genome.</title>
        <authorList>
            <person name="Ilik V."/>
            <person name="Petrzelkova K.J."/>
            <person name="Pardy F."/>
            <person name="Fuh T."/>
            <person name="Niatou-Singa F.S."/>
            <person name="Gouil Q."/>
            <person name="Baker L."/>
            <person name="Ritchie M.E."/>
            <person name="Jex A.R."/>
            <person name="Gazzola D."/>
            <person name="Li H."/>
            <person name="Toshio Fujiwara R."/>
            <person name="Zhan B."/>
            <person name="Aroian R.V."/>
            <person name="Pafco B."/>
            <person name="Schwarz E.M."/>
        </authorList>
    </citation>
    <scope>NUCLEOTIDE SEQUENCE [LARGE SCALE GENOMIC DNA]</scope>
    <source>
        <strain evidence="1 2">Aroian</strain>
        <tissue evidence="1">Whole animal</tissue>
    </source>
</reference>
<comment type="caution">
    <text evidence="1">The sequence shown here is derived from an EMBL/GenBank/DDBJ whole genome shotgun (WGS) entry which is preliminary data.</text>
</comment>
<protein>
    <submittedName>
        <fullName evidence="1">Uncharacterized protein</fullName>
    </submittedName>
</protein>
<evidence type="ECO:0000313" key="2">
    <source>
        <dbReference type="Proteomes" id="UP001303046"/>
    </source>
</evidence>
<name>A0ABR1CVM3_NECAM</name>
<dbReference type="EMBL" id="JAVFWL010000003">
    <property type="protein sequence ID" value="KAK6742348.1"/>
    <property type="molecule type" value="Genomic_DNA"/>
</dbReference>
<proteinExistence type="predicted"/>
<evidence type="ECO:0000313" key="1">
    <source>
        <dbReference type="EMBL" id="KAK6742348.1"/>
    </source>
</evidence>